<feature type="transmembrane region" description="Helical" evidence="1">
    <location>
        <begin position="100"/>
        <end position="122"/>
    </location>
</feature>
<keyword evidence="4" id="KW-1185">Reference proteome</keyword>
<accession>A0A263BX05</accession>
<dbReference type="InterPro" id="IPR025007">
    <property type="entry name" value="DUF3899"/>
</dbReference>
<dbReference type="Proteomes" id="UP000217083">
    <property type="component" value="Unassembled WGS sequence"/>
</dbReference>
<evidence type="ECO:0000256" key="1">
    <source>
        <dbReference type="SAM" id="Phobius"/>
    </source>
</evidence>
<dbReference type="AlphaFoldDB" id="A0A263BX05"/>
<reference evidence="3 4" key="2">
    <citation type="submission" date="2017-09" db="EMBL/GenBank/DDBJ databases">
        <title>Bacillus patelloidae sp. nov., isolated from the intestinal tract of a marine limpet.</title>
        <authorList>
            <person name="Liu R."/>
            <person name="Dong C."/>
            <person name="Shao Z."/>
        </authorList>
    </citation>
    <scope>NUCLEOTIDE SEQUENCE [LARGE SCALE GENOMIC DNA]</scope>
    <source>
        <strain evidence="3 4">SA5d-4</strain>
    </source>
</reference>
<sequence>MKIQLKRALYLTIISTLLGSLFLLFTANENLFTAFINNLFMISLVLIIVGGTLFVIQGGLFTAINYSFKRVYKSITRKGKYLAELEGENTNDNEIKRLSFTYMPAMIISGIFLFIVTMFLAYSAI</sequence>
<organism evidence="3 4">
    <name type="scientific">Lottiidibacillus patelloidae</name>
    <dbReference type="NCBI Taxonomy" id="2670334"/>
    <lineage>
        <taxon>Bacteria</taxon>
        <taxon>Bacillati</taxon>
        <taxon>Bacillota</taxon>
        <taxon>Bacilli</taxon>
        <taxon>Bacillales</taxon>
        <taxon>Bacillaceae</taxon>
        <taxon>Lottiidibacillus</taxon>
    </lineage>
</organism>
<name>A0A263BX05_9BACI</name>
<dbReference type="EMBL" id="NPIA01000001">
    <property type="protein sequence ID" value="OZM58255.1"/>
    <property type="molecule type" value="Genomic_DNA"/>
</dbReference>
<keyword evidence="1" id="KW-0472">Membrane</keyword>
<dbReference type="Pfam" id="PF13038">
    <property type="entry name" value="DUF3899"/>
    <property type="match status" value="1"/>
</dbReference>
<proteinExistence type="predicted"/>
<reference evidence="4" key="1">
    <citation type="submission" date="2017-08" db="EMBL/GenBank/DDBJ databases">
        <authorList>
            <person name="Huang Z."/>
        </authorList>
    </citation>
    <scope>NUCLEOTIDE SEQUENCE [LARGE SCALE GENOMIC DNA]</scope>
    <source>
        <strain evidence="4">SA5d-4</strain>
    </source>
</reference>
<protein>
    <recommendedName>
        <fullName evidence="2">DUF3899 domain-containing protein</fullName>
    </recommendedName>
</protein>
<keyword evidence="1" id="KW-1133">Transmembrane helix</keyword>
<comment type="caution">
    <text evidence="3">The sequence shown here is derived from an EMBL/GenBank/DDBJ whole genome shotgun (WGS) entry which is preliminary data.</text>
</comment>
<feature type="transmembrane region" description="Helical" evidence="1">
    <location>
        <begin position="7"/>
        <end position="27"/>
    </location>
</feature>
<evidence type="ECO:0000259" key="2">
    <source>
        <dbReference type="Pfam" id="PF13038"/>
    </source>
</evidence>
<keyword evidence="1" id="KW-0812">Transmembrane</keyword>
<feature type="transmembrane region" description="Helical" evidence="1">
    <location>
        <begin position="39"/>
        <end position="68"/>
    </location>
</feature>
<feature type="domain" description="DUF3899" evidence="2">
    <location>
        <begin position="36"/>
        <end position="120"/>
    </location>
</feature>
<gene>
    <name evidence="3" type="ORF">CIB95_01400</name>
</gene>
<evidence type="ECO:0000313" key="3">
    <source>
        <dbReference type="EMBL" id="OZM58255.1"/>
    </source>
</evidence>
<dbReference type="RefSeq" id="WP_094920838.1">
    <property type="nucleotide sequence ID" value="NZ_NPIA01000001.1"/>
</dbReference>
<evidence type="ECO:0000313" key="4">
    <source>
        <dbReference type="Proteomes" id="UP000217083"/>
    </source>
</evidence>